<evidence type="ECO:0000313" key="5">
    <source>
        <dbReference type="Proteomes" id="UP001168338"/>
    </source>
</evidence>
<dbReference type="PANTHER" id="PTHR44329">
    <property type="entry name" value="SERINE/THREONINE-PROTEIN KINASE TNNI3K-RELATED"/>
    <property type="match status" value="1"/>
</dbReference>
<dbReference type="EMBL" id="VCYH01000001">
    <property type="protein sequence ID" value="MDN7023594.1"/>
    <property type="molecule type" value="Genomic_DNA"/>
</dbReference>
<protein>
    <submittedName>
        <fullName evidence="4">Serine/threonine protein kinase</fullName>
    </submittedName>
</protein>
<dbReference type="PROSITE" id="PS00107">
    <property type="entry name" value="PROTEIN_KINASE_ATP"/>
    <property type="match status" value="1"/>
</dbReference>
<keyword evidence="5" id="KW-1185">Reference proteome</keyword>
<dbReference type="InterPro" id="IPR051681">
    <property type="entry name" value="Ser/Thr_Kinases-Pseudokinases"/>
</dbReference>
<dbReference type="InterPro" id="IPR011009">
    <property type="entry name" value="Kinase-like_dom_sf"/>
</dbReference>
<dbReference type="SUPFAM" id="SSF56112">
    <property type="entry name" value="Protein kinase-like (PK-like)"/>
    <property type="match status" value="1"/>
</dbReference>
<accession>A0ABT8M6M7</accession>
<comment type="caution">
    <text evidence="4">The sequence shown here is derived from an EMBL/GenBank/DDBJ whole genome shotgun (WGS) entry which is preliminary data.</text>
</comment>
<keyword evidence="2" id="KW-0067">ATP-binding</keyword>
<keyword evidence="4" id="KW-0723">Serine/threonine-protein kinase</keyword>
<dbReference type="InterPro" id="IPR017441">
    <property type="entry name" value="Protein_kinase_ATP_BS"/>
</dbReference>
<organism evidence="4 5">
    <name type="scientific">Methanoculleus frigidifontis</name>
    <dbReference type="NCBI Taxonomy" id="2584085"/>
    <lineage>
        <taxon>Archaea</taxon>
        <taxon>Methanobacteriati</taxon>
        <taxon>Methanobacteriota</taxon>
        <taxon>Stenosarchaea group</taxon>
        <taxon>Methanomicrobia</taxon>
        <taxon>Methanomicrobiales</taxon>
        <taxon>Methanomicrobiaceae</taxon>
        <taxon>Methanoculleus</taxon>
    </lineage>
</organism>
<dbReference type="SMART" id="SM00220">
    <property type="entry name" value="S_TKc"/>
    <property type="match status" value="1"/>
</dbReference>
<evidence type="ECO:0000313" key="4">
    <source>
        <dbReference type="EMBL" id="MDN7023594.1"/>
    </source>
</evidence>
<dbReference type="Pfam" id="PF00069">
    <property type="entry name" value="Pkinase"/>
    <property type="match status" value="1"/>
</dbReference>
<dbReference type="CDD" id="cd14014">
    <property type="entry name" value="STKc_PknB_like"/>
    <property type="match status" value="1"/>
</dbReference>
<dbReference type="InterPro" id="IPR000719">
    <property type="entry name" value="Prot_kinase_dom"/>
</dbReference>
<sequence>MICGISLDPGDLLYKYRLCQRIGGGFFGEVWLAHDIHIDRDVAVKIQVLSEEAADDVLQEAQIGNHLDHRNLVRVHSADTDIYEEKVLLLIAMDFYSNGSIINKLNKLDFIPLQEGIRYLIDVLKGLEHLHVNGIYHGDIKPQNILIGQEDEASLTDYGISCYSPELVPVQSKAFYYPHAAPETLSDKQISIQTDIYQVGMTAFRLLNGEAKLRKILEDSGLEGYCDLVQQGKVIQSCDYLPFIPRNLKMILSKATHVDPSRRYQMALEMRRALERLNYLGYWTCDSEGNLVGYNDGKTYFFSVESRGEGRYNFVAAKREKSGRKVRVGRYSKANVSLKEIEVLKQRYMLFVVTGKK</sequence>
<evidence type="ECO:0000259" key="3">
    <source>
        <dbReference type="PROSITE" id="PS50011"/>
    </source>
</evidence>
<evidence type="ECO:0000256" key="2">
    <source>
        <dbReference type="ARBA" id="ARBA00022840"/>
    </source>
</evidence>
<dbReference type="GO" id="GO:0004674">
    <property type="term" value="F:protein serine/threonine kinase activity"/>
    <property type="evidence" value="ECO:0007669"/>
    <property type="project" value="UniProtKB-KW"/>
</dbReference>
<keyword evidence="1" id="KW-0547">Nucleotide-binding</keyword>
<name>A0ABT8M6M7_9EURY</name>
<dbReference type="PROSITE" id="PS00108">
    <property type="entry name" value="PROTEIN_KINASE_ST"/>
    <property type="match status" value="1"/>
</dbReference>
<dbReference type="PROSITE" id="PS50011">
    <property type="entry name" value="PROTEIN_KINASE_DOM"/>
    <property type="match status" value="1"/>
</dbReference>
<dbReference type="PANTHER" id="PTHR44329:SF289">
    <property type="entry name" value="SERINE_THREONINE-PROTEIN KINASE VIK"/>
    <property type="match status" value="1"/>
</dbReference>
<keyword evidence="4" id="KW-0418">Kinase</keyword>
<dbReference type="Gene3D" id="3.30.200.20">
    <property type="entry name" value="Phosphorylase Kinase, domain 1"/>
    <property type="match status" value="1"/>
</dbReference>
<proteinExistence type="predicted"/>
<gene>
    <name evidence="4" type="ORF">FGU65_01550</name>
</gene>
<keyword evidence="4" id="KW-0808">Transferase</keyword>
<dbReference type="Gene3D" id="1.10.510.10">
    <property type="entry name" value="Transferase(Phosphotransferase) domain 1"/>
    <property type="match status" value="1"/>
</dbReference>
<evidence type="ECO:0000256" key="1">
    <source>
        <dbReference type="ARBA" id="ARBA00022741"/>
    </source>
</evidence>
<feature type="domain" description="Protein kinase" evidence="3">
    <location>
        <begin position="16"/>
        <end position="280"/>
    </location>
</feature>
<dbReference type="InterPro" id="IPR008271">
    <property type="entry name" value="Ser/Thr_kinase_AS"/>
</dbReference>
<reference evidence="4" key="1">
    <citation type="submission" date="2019-05" db="EMBL/GenBank/DDBJ databases">
        <title>Methanoculleus sp. FWC-SCC1, a methanogenic archaeon isolated from deep marine cold seep.</title>
        <authorList>
            <person name="Chen Y.-W."/>
            <person name="Chen S.-C."/>
            <person name="Teng N.-H."/>
            <person name="Lai M.-C."/>
        </authorList>
    </citation>
    <scope>NUCLEOTIDE SEQUENCE</scope>
    <source>
        <strain evidence="4">FWC-SCC1</strain>
    </source>
</reference>
<dbReference type="Proteomes" id="UP001168338">
    <property type="component" value="Unassembled WGS sequence"/>
</dbReference>